<dbReference type="PANTHER" id="PTHR32182">
    <property type="entry name" value="DNA REPLICATION AND REPAIR PROTEIN RECF"/>
    <property type="match status" value="1"/>
</dbReference>
<evidence type="ECO:0000256" key="2">
    <source>
        <dbReference type="ARBA" id="ARBA00023204"/>
    </source>
</evidence>
<comment type="caution">
    <text evidence="5">The sequence shown here is derived from an EMBL/GenBank/DDBJ whole genome shotgun (WGS) entry which is preliminary data.</text>
</comment>
<feature type="coiled-coil region" evidence="4">
    <location>
        <begin position="336"/>
        <end position="406"/>
    </location>
</feature>
<gene>
    <name evidence="5" type="ORF">UG56_009260</name>
</gene>
<dbReference type="GO" id="GO:0009432">
    <property type="term" value="P:SOS response"/>
    <property type="evidence" value="ECO:0007669"/>
    <property type="project" value="UniProtKB-KW"/>
</dbReference>
<organism evidence="5 6">
    <name type="scientific">Nocardioides luteus</name>
    <dbReference type="NCBI Taxonomy" id="1844"/>
    <lineage>
        <taxon>Bacteria</taxon>
        <taxon>Bacillati</taxon>
        <taxon>Actinomycetota</taxon>
        <taxon>Actinomycetes</taxon>
        <taxon>Propionibacteriales</taxon>
        <taxon>Nocardioidaceae</taxon>
        <taxon>Nocardioides</taxon>
    </lineage>
</organism>
<evidence type="ECO:0000256" key="3">
    <source>
        <dbReference type="ARBA" id="ARBA00023236"/>
    </source>
</evidence>
<dbReference type="EMBL" id="JZDQ02000010">
    <property type="protein sequence ID" value="OIJ27231.1"/>
    <property type="molecule type" value="Genomic_DNA"/>
</dbReference>
<name>A0A1J4N8E9_9ACTN</name>
<dbReference type="GO" id="GO:0006302">
    <property type="term" value="P:double-strand break repair"/>
    <property type="evidence" value="ECO:0007669"/>
    <property type="project" value="TreeGrafter"/>
</dbReference>
<dbReference type="SUPFAM" id="SSF52540">
    <property type="entry name" value="P-loop containing nucleoside triphosphate hydrolases"/>
    <property type="match status" value="1"/>
</dbReference>
<dbReference type="Pfam" id="PF13555">
    <property type="entry name" value="AAA_29"/>
    <property type="match status" value="1"/>
</dbReference>
<dbReference type="Gene3D" id="3.40.1140.10">
    <property type="match status" value="1"/>
</dbReference>
<accession>A0A1J4N8E9</accession>
<evidence type="ECO:0000256" key="1">
    <source>
        <dbReference type="ARBA" id="ARBA00022763"/>
    </source>
</evidence>
<feature type="coiled-coil region" evidence="4">
    <location>
        <begin position="636"/>
        <end position="670"/>
    </location>
</feature>
<dbReference type="Proteomes" id="UP000033772">
    <property type="component" value="Unassembled WGS sequence"/>
</dbReference>
<keyword evidence="4" id="KW-0175">Coiled coil</keyword>
<reference evidence="5" key="1">
    <citation type="submission" date="2016-10" db="EMBL/GenBank/DDBJ databases">
        <title>Draft Genome Sequence of Nocardioides luteus Strain BAFB, an Alkane-Degrading Bacterium Isolated from JP-7 Polluted Soil.</title>
        <authorList>
            <person name="Brown L."/>
            <person name="Ruiz O.N."/>
            <person name="Gunasekera T."/>
        </authorList>
    </citation>
    <scope>NUCLEOTIDE SEQUENCE [LARGE SCALE GENOMIC DNA]</scope>
    <source>
        <strain evidence="5">BAFB</strain>
    </source>
</reference>
<proteinExistence type="predicted"/>
<dbReference type="OrthoDB" id="174137at2"/>
<dbReference type="Gene3D" id="1.10.287.1490">
    <property type="match status" value="1"/>
</dbReference>
<sequence>MNMIDSLFGLIPARSTGRQWVASELQLVNWGGYDGAHRIRFSPSATLLTGGSGSGKSTLMDAYIALIMPHTTPFNGASNGGVVGRPRGQDQRNILSYARGKIDEAKTAEGTKIRVLRGDGRDTWSAIAMTWADQTGARFTAVRAWYVPASAKNLDDVTKLRAVAEAGFDVRDLEPVAAHRFTRTAVSEIGLTPIDTDRDFTARIHSALGIGAAGDGEKAVNLLGRIQAGQQITTVDDLYKKMVLEEPETLATADGVVAHFDELSATRDRMVTAQQQVRALTPIREHRAAIEDAASRLEVIDGIGVFGDEATSAGLWRAGKRVDLLSELEADLSSRRGAAEKAVAEKQALIDAAESERDGLAVTVAASGGRRLEEATREIKSAESRADQVRRAREALEAELEVLGATVTTQAEFEALQTTAREALVDDDARTTALNVYAAARSAESEAIKLVGRLEDELADAEKTKNNIPEPLRAARAVLAEAAGLSPAEMPFVGELVEVRTEHEAWREAFNLALGGFATTMLVDAAHVGAFRAAIDSVRQRTRIRYEAVPTGTKDTTILDEGTLPGRLDYRRGVFTGWLKKRLAERHGYVCVQTPALLGQHRMALTVTGQVSQGSRGAHGGQGAGNVLGFTNTRRVAELTELLEAARQDAERVRKAVGEAERAIKQLDLRRTSFKAVSALTWDQVDVAGATAERDRWAAVIEEVTADNPEIATLQQRLKEARAKVDALREGIGAAKSTFKELDERWSDVVEQVDRAKDALEDAAASGTEVAPAQADYLEQLFKAAGGEEAGRREDALAELDAVFARAGESLDTDRAGAQETIGAARIQLQQTFESFLERWPNPNLHTDPDASYADFDRLLDELQTSGLHELEVEWRDSLLNLSGNDLTNLDSTLSRAAREIRDRIDPINQILGELPFNDDAHRLRIDTQEGQSAVRGRFRRELRAVRDLIEKATTNENREQAYTRMSRLIDRMRRTAPDFADLIDVRNHVRVSAEKVTADTGEHVALYDHIGEKSGGESQELVAFIVGAALRYQLGDAGAERPRYAPVFLDEALIKADARFTGRAIGAWRGLGFQLIIGAPNDKHSAIEPHVDVQYTVLKDAEGHSFPKLEVGLEEIAAG</sequence>
<dbReference type="GO" id="GO:0000731">
    <property type="term" value="P:DNA synthesis involved in DNA repair"/>
    <property type="evidence" value="ECO:0007669"/>
    <property type="project" value="TreeGrafter"/>
</dbReference>
<dbReference type="InterPro" id="IPR027417">
    <property type="entry name" value="P-loop_NTPase"/>
</dbReference>
<keyword evidence="2" id="KW-0234">DNA repair</keyword>
<dbReference type="AlphaFoldDB" id="A0A1J4N8E9"/>
<evidence type="ECO:0000256" key="4">
    <source>
        <dbReference type="SAM" id="Coils"/>
    </source>
</evidence>
<protein>
    <recommendedName>
        <fullName evidence="7">AAA family ATPase</fullName>
    </recommendedName>
</protein>
<keyword evidence="3" id="KW-0742">SOS response</keyword>
<dbReference type="PANTHER" id="PTHR32182:SF0">
    <property type="entry name" value="DNA REPLICATION AND REPAIR PROTEIN RECF"/>
    <property type="match status" value="1"/>
</dbReference>
<dbReference type="STRING" id="1844.UG56_009260"/>
<keyword evidence="1" id="KW-0227">DNA damage</keyword>
<keyword evidence="6" id="KW-1185">Reference proteome</keyword>
<evidence type="ECO:0008006" key="7">
    <source>
        <dbReference type="Google" id="ProtNLM"/>
    </source>
</evidence>
<evidence type="ECO:0000313" key="5">
    <source>
        <dbReference type="EMBL" id="OIJ27231.1"/>
    </source>
</evidence>
<dbReference type="Pfam" id="PF13558">
    <property type="entry name" value="SbcC_Walker_B"/>
    <property type="match status" value="1"/>
</dbReference>
<evidence type="ECO:0000313" key="6">
    <source>
        <dbReference type="Proteomes" id="UP000033772"/>
    </source>
</evidence>